<dbReference type="EMBL" id="JBGBPQ010000009">
    <property type="protein sequence ID" value="KAL1519900.1"/>
    <property type="molecule type" value="Genomic_DNA"/>
</dbReference>
<protein>
    <submittedName>
        <fullName evidence="2">Uncharacterized protein</fullName>
    </submittedName>
</protein>
<sequence>MLLLLTAGGLVEALPQGSQSCSSPLAGDTTYTLCGAFCKAEKASALCGYCKCKRCTFCGGTLTPPAEPRQPSPKAAAAPAATAVSVAPSLKKKKSSAAPTPAPAPAPSPQLAPSPSKKKKFHFAVASSPPPPPPPPLAGVKCSSKQFGDTSFESCAPFCKKEKSASHCKFCKCKQCDYCKHVEL</sequence>
<evidence type="ECO:0000313" key="2">
    <source>
        <dbReference type="EMBL" id="KAL1519900.1"/>
    </source>
</evidence>
<name>A0AB34JD40_PRYPA</name>
<gene>
    <name evidence="2" type="ORF">AB1Y20_023389</name>
</gene>
<dbReference type="AlphaFoldDB" id="A0AB34JD40"/>
<comment type="caution">
    <text evidence="2">The sequence shown here is derived from an EMBL/GenBank/DDBJ whole genome shotgun (WGS) entry which is preliminary data.</text>
</comment>
<accession>A0AB34JD40</accession>
<evidence type="ECO:0000313" key="3">
    <source>
        <dbReference type="Proteomes" id="UP001515480"/>
    </source>
</evidence>
<reference evidence="2 3" key="1">
    <citation type="journal article" date="2024" name="Science">
        <title>Giant polyketide synthase enzymes in the biosynthesis of giant marine polyether toxins.</title>
        <authorList>
            <person name="Fallon T.R."/>
            <person name="Shende V.V."/>
            <person name="Wierzbicki I.H."/>
            <person name="Pendleton A.L."/>
            <person name="Watervoot N.F."/>
            <person name="Auber R.P."/>
            <person name="Gonzalez D.J."/>
            <person name="Wisecaver J.H."/>
            <person name="Moore B.S."/>
        </authorList>
    </citation>
    <scope>NUCLEOTIDE SEQUENCE [LARGE SCALE GENOMIC DNA]</scope>
    <source>
        <strain evidence="2 3">12B1</strain>
    </source>
</reference>
<feature type="compositionally biased region" description="Pro residues" evidence="1">
    <location>
        <begin position="100"/>
        <end position="112"/>
    </location>
</feature>
<organism evidence="2 3">
    <name type="scientific">Prymnesium parvum</name>
    <name type="common">Toxic golden alga</name>
    <dbReference type="NCBI Taxonomy" id="97485"/>
    <lineage>
        <taxon>Eukaryota</taxon>
        <taxon>Haptista</taxon>
        <taxon>Haptophyta</taxon>
        <taxon>Prymnesiophyceae</taxon>
        <taxon>Prymnesiales</taxon>
        <taxon>Prymnesiaceae</taxon>
        <taxon>Prymnesium</taxon>
    </lineage>
</organism>
<evidence type="ECO:0000256" key="1">
    <source>
        <dbReference type="SAM" id="MobiDB-lite"/>
    </source>
</evidence>
<keyword evidence="3" id="KW-1185">Reference proteome</keyword>
<dbReference type="Proteomes" id="UP001515480">
    <property type="component" value="Unassembled WGS sequence"/>
</dbReference>
<proteinExistence type="predicted"/>
<feature type="region of interest" description="Disordered" evidence="1">
    <location>
        <begin position="86"/>
        <end position="116"/>
    </location>
</feature>